<comment type="caution">
    <text evidence="1">The sequence shown here is derived from an EMBL/GenBank/DDBJ whole genome shotgun (WGS) entry which is preliminary data.</text>
</comment>
<keyword evidence="2" id="KW-1185">Reference proteome</keyword>
<protein>
    <submittedName>
        <fullName evidence="1">Uncharacterized protein</fullName>
    </submittedName>
</protein>
<dbReference type="Proteomes" id="UP000197619">
    <property type="component" value="Unassembled WGS sequence"/>
</dbReference>
<reference evidence="1 2" key="1">
    <citation type="submission" date="2017-05" db="EMBL/GenBank/DDBJ databases">
        <title>Genome of assembly of the Bengalese finch, Lonchura striata domestica.</title>
        <authorList>
            <person name="Colquitt B.M."/>
            <person name="Brainard M.S."/>
        </authorList>
    </citation>
    <scope>NUCLEOTIDE SEQUENCE [LARGE SCALE GENOMIC DNA]</scope>
    <source>
        <strain evidence="1">White83orange57</strain>
    </source>
</reference>
<accession>A0A218UY18</accession>
<gene>
    <name evidence="1" type="ORF">RLOC_00006099</name>
</gene>
<proteinExistence type="predicted"/>
<dbReference type="EMBL" id="MUZQ01000095">
    <property type="protein sequence ID" value="OWK58589.1"/>
    <property type="molecule type" value="Genomic_DNA"/>
</dbReference>
<sequence length="94" mass="10302">MFSLPVVAGSWLPMVHFFPSNFISILFPVVVKLREGAESFLVIKQSLCGCMNQLQAWTQCTQGTLWRAGTPVSPTGMPGHKTNTVKSALKLTVH</sequence>
<dbReference type="AlphaFoldDB" id="A0A218UY18"/>
<evidence type="ECO:0000313" key="1">
    <source>
        <dbReference type="EMBL" id="OWK58589.1"/>
    </source>
</evidence>
<name>A0A218UY18_9PASE</name>
<evidence type="ECO:0000313" key="2">
    <source>
        <dbReference type="Proteomes" id="UP000197619"/>
    </source>
</evidence>
<organism evidence="1 2">
    <name type="scientific">Lonchura striata</name>
    <name type="common">white-rumped munia</name>
    <dbReference type="NCBI Taxonomy" id="40157"/>
    <lineage>
        <taxon>Eukaryota</taxon>
        <taxon>Metazoa</taxon>
        <taxon>Chordata</taxon>
        <taxon>Craniata</taxon>
        <taxon>Vertebrata</taxon>
        <taxon>Euteleostomi</taxon>
        <taxon>Archelosauria</taxon>
        <taxon>Archosauria</taxon>
        <taxon>Dinosauria</taxon>
        <taxon>Saurischia</taxon>
        <taxon>Theropoda</taxon>
        <taxon>Coelurosauria</taxon>
        <taxon>Aves</taxon>
        <taxon>Neognathae</taxon>
        <taxon>Neoaves</taxon>
        <taxon>Telluraves</taxon>
        <taxon>Australaves</taxon>
        <taxon>Passeriformes</taxon>
        <taxon>Passeroidea</taxon>
        <taxon>Estrildidae</taxon>
        <taxon>Estrildinae</taxon>
        <taxon>Lonchura</taxon>
    </lineage>
</organism>